<dbReference type="PaxDb" id="4113-PGSC0003DMT400092513"/>
<dbReference type="InParanoid" id="M1DPY6"/>
<name>M1DPY6_SOLTU</name>
<dbReference type="AlphaFoldDB" id="M1DPY6"/>
<sequence length="79" mass="8642">MVSPFGEWPNAIGRPRNPNSSLLRDRQPGRRYASNSLQTIEFSRVQVDGTVSMMAGEVGFADPVGGSPTRPVARLHTLF</sequence>
<protein>
    <submittedName>
        <fullName evidence="2">Uncharacterized protein</fullName>
    </submittedName>
</protein>
<evidence type="ECO:0000256" key="1">
    <source>
        <dbReference type="SAM" id="MobiDB-lite"/>
    </source>
</evidence>
<feature type="region of interest" description="Disordered" evidence="1">
    <location>
        <begin position="1"/>
        <end position="30"/>
    </location>
</feature>
<dbReference type="Gramene" id="PGSC0003DMT400092513">
    <property type="protein sequence ID" value="PGSC0003DMT400092513"/>
    <property type="gene ID" value="PGSC0003DMG400042084"/>
</dbReference>
<proteinExistence type="predicted"/>
<keyword evidence="3" id="KW-1185">Reference proteome</keyword>
<dbReference type="HOGENOM" id="CLU_2610734_0_0_1"/>
<evidence type="ECO:0000313" key="2">
    <source>
        <dbReference type="EnsemblPlants" id="PGSC0003DMT400092513"/>
    </source>
</evidence>
<organism evidence="2 3">
    <name type="scientific">Solanum tuberosum</name>
    <name type="common">Potato</name>
    <dbReference type="NCBI Taxonomy" id="4113"/>
    <lineage>
        <taxon>Eukaryota</taxon>
        <taxon>Viridiplantae</taxon>
        <taxon>Streptophyta</taxon>
        <taxon>Embryophyta</taxon>
        <taxon>Tracheophyta</taxon>
        <taxon>Spermatophyta</taxon>
        <taxon>Magnoliopsida</taxon>
        <taxon>eudicotyledons</taxon>
        <taxon>Gunneridae</taxon>
        <taxon>Pentapetalae</taxon>
        <taxon>asterids</taxon>
        <taxon>lamiids</taxon>
        <taxon>Solanales</taxon>
        <taxon>Solanaceae</taxon>
        <taxon>Solanoideae</taxon>
        <taxon>Solaneae</taxon>
        <taxon>Solanum</taxon>
    </lineage>
</organism>
<evidence type="ECO:0000313" key="3">
    <source>
        <dbReference type="Proteomes" id="UP000011115"/>
    </source>
</evidence>
<accession>M1DPY6</accession>
<reference evidence="2" key="2">
    <citation type="submission" date="2015-06" db="UniProtKB">
        <authorList>
            <consortium name="EnsemblPlants"/>
        </authorList>
    </citation>
    <scope>IDENTIFICATION</scope>
    <source>
        <strain evidence="2">DM1-3 516 R44</strain>
    </source>
</reference>
<dbReference type="Proteomes" id="UP000011115">
    <property type="component" value="Unassembled WGS sequence"/>
</dbReference>
<dbReference type="EnsemblPlants" id="PGSC0003DMT400092513">
    <property type="protein sequence ID" value="PGSC0003DMT400092513"/>
    <property type="gene ID" value="PGSC0003DMG400042084"/>
</dbReference>
<reference evidence="3" key="1">
    <citation type="journal article" date="2011" name="Nature">
        <title>Genome sequence and analysis of the tuber crop potato.</title>
        <authorList>
            <consortium name="The Potato Genome Sequencing Consortium"/>
        </authorList>
    </citation>
    <scope>NUCLEOTIDE SEQUENCE [LARGE SCALE GENOMIC DNA]</scope>
    <source>
        <strain evidence="3">cv. DM1-3 516 R44</strain>
    </source>
</reference>